<gene>
    <name evidence="1" type="ORF">NCTC10005_03281</name>
</gene>
<accession>A0A0M7GRF7</accession>
<organism evidence="1 2">
    <name type="scientific">Enterobacter cloacae</name>
    <dbReference type="NCBI Taxonomy" id="550"/>
    <lineage>
        <taxon>Bacteria</taxon>
        <taxon>Pseudomonadati</taxon>
        <taxon>Pseudomonadota</taxon>
        <taxon>Gammaproteobacteria</taxon>
        <taxon>Enterobacterales</taxon>
        <taxon>Enterobacteriaceae</taxon>
        <taxon>Enterobacter</taxon>
        <taxon>Enterobacter cloacae complex</taxon>
    </lineage>
</organism>
<dbReference type="AlphaFoldDB" id="A0A0M7GRF7"/>
<evidence type="ECO:0000313" key="2">
    <source>
        <dbReference type="Proteomes" id="UP000255106"/>
    </source>
</evidence>
<proteinExistence type="predicted"/>
<dbReference type="EMBL" id="UGJB01000004">
    <property type="protein sequence ID" value="STQ10533.1"/>
    <property type="molecule type" value="Genomic_DNA"/>
</dbReference>
<dbReference type="Proteomes" id="UP000255106">
    <property type="component" value="Unassembled WGS sequence"/>
</dbReference>
<protein>
    <submittedName>
        <fullName evidence="1">Uncharacterized protein</fullName>
    </submittedName>
</protein>
<name>A0A0M7GRF7_ENTCL</name>
<reference evidence="1 2" key="1">
    <citation type="submission" date="2018-06" db="EMBL/GenBank/DDBJ databases">
        <authorList>
            <consortium name="Pathogen Informatics"/>
            <person name="Doyle S."/>
        </authorList>
    </citation>
    <scope>NUCLEOTIDE SEQUENCE [LARGE SCALE GENOMIC DNA]</scope>
    <source>
        <strain evidence="1 2">NCTC10005</strain>
    </source>
</reference>
<evidence type="ECO:0000313" key="1">
    <source>
        <dbReference type="EMBL" id="STQ10533.1"/>
    </source>
</evidence>
<sequence>MRPKKKQSGTVQYNGLVAPLKGKSFVAYYMRNNDTETP</sequence>